<keyword evidence="6" id="KW-1185">Reference proteome</keyword>
<feature type="coiled-coil region" evidence="1">
    <location>
        <begin position="11"/>
        <end position="38"/>
    </location>
</feature>
<keyword evidence="3" id="KW-0472">Membrane</keyword>
<dbReference type="Pfam" id="PF15249">
    <property type="entry name" value="GLTSCR1"/>
    <property type="match status" value="2"/>
</dbReference>
<feature type="compositionally biased region" description="Low complexity" evidence="2">
    <location>
        <begin position="281"/>
        <end position="300"/>
    </location>
</feature>
<sequence length="659" mass="73769">MEEEGKKALALQQQQLLMQQRQQQIHLLQRQQQQQQQQQAMARFPSNIDAHLRAPGMRPHLLQPQHQPLHHQQQQHQQPPPAAATAVPPAATAPAPPGRLRPGNSIEAEMVHQDVMNVCNPDFKRPFSSIEDAVLRLLPYHVVADYEAEEDDRILDSDTTGQIPSRLQQWDHNILAKIAELTATFDKQVLAFNIMSKKRTLGEFRSEEKLMIEQALLQEEKQMLLSLRAEVELREKAGREAAAAEARMRMAVAQAEHARAEAHAQAEMAARMPPRAIRANAAASHGDVGSSNAMAQQQQQGGNGEDMGEGWENIVPKGDGDEDPSEDFLNDENEQENGDVAGQEWQHDAGELDLNSRLLPYHVVADYEAEEDDRILDSDTTGQIPSRLQQWDHNILAKIAELTATFDKQVLAFNIMSKKRTLGEFRSEEKLMIEQALLQEEKQMLLSLRAEVELREKAGREAAAAEARMRMAVAQAEHARAEAHAQAEMAARMPPRAIRANAAASHGDVGSSNAMAQQQQQGGNGEDMGEGWENIVPKGDGDEDPSEDFLNDENEQENGDVAGQEWQHDAGELDLNNVKIIFLQWQILTMYTINLKICLCISSILCVFLTNVSGIRFLDRACLKTKNVLQIKYSLGYCLAKYARERPDKKKNLIKMPLS</sequence>
<reference evidence="5 6" key="1">
    <citation type="journal article" date="2024" name="Plant Biotechnol. J.">
        <title>Dendrobium thyrsiflorum genome and its molecular insights into genes involved in important horticultural traits.</title>
        <authorList>
            <person name="Chen B."/>
            <person name="Wang J.Y."/>
            <person name="Zheng P.J."/>
            <person name="Li K.L."/>
            <person name="Liang Y.M."/>
            <person name="Chen X.F."/>
            <person name="Zhang C."/>
            <person name="Zhao X."/>
            <person name="He X."/>
            <person name="Zhang G.Q."/>
            <person name="Liu Z.J."/>
            <person name="Xu Q."/>
        </authorList>
    </citation>
    <scope>NUCLEOTIDE SEQUENCE [LARGE SCALE GENOMIC DNA]</scope>
    <source>
        <strain evidence="5">GZMU011</strain>
    </source>
</reference>
<evidence type="ECO:0000259" key="4">
    <source>
        <dbReference type="Pfam" id="PF15249"/>
    </source>
</evidence>
<dbReference type="PANTHER" id="PTHR15572">
    <property type="entry name" value="GLIOMA TUMOR SUPPRESSOR CANDIDATE REGION GENE 1"/>
    <property type="match status" value="1"/>
</dbReference>
<accession>A0ABD0V9L9</accession>
<name>A0ABD0V9L9_DENTH</name>
<gene>
    <name evidence="5" type="ORF">M5K25_011419</name>
</gene>
<feature type="compositionally biased region" description="Acidic residues" evidence="2">
    <location>
        <begin position="320"/>
        <end position="337"/>
    </location>
</feature>
<feature type="region of interest" description="Disordered" evidence="2">
    <location>
        <begin position="502"/>
        <end position="559"/>
    </location>
</feature>
<feature type="region of interest" description="Disordered" evidence="2">
    <location>
        <begin position="281"/>
        <end position="338"/>
    </location>
</feature>
<dbReference type="AlphaFoldDB" id="A0ABD0V9L9"/>
<dbReference type="PANTHER" id="PTHR15572:SF0">
    <property type="entry name" value="GLUTAMINE-RICH PROTEIN-RELATED"/>
    <property type="match status" value="1"/>
</dbReference>
<evidence type="ECO:0000256" key="2">
    <source>
        <dbReference type="SAM" id="MobiDB-lite"/>
    </source>
</evidence>
<feature type="compositionally biased region" description="Acidic residues" evidence="2">
    <location>
        <begin position="541"/>
        <end position="558"/>
    </location>
</feature>
<feature type="compositionally biased region" description="Low complexity" evidence="2">
    <location>
        <begin position="59"/>
        <end position="93"/>
    </location>
</feature>
<dbReference type="EMBL" id="JANQDX010000009">
    <property type="protein sequence ID" value="KAL0919331.1"/>
    <property type="molecule type" value="Genomic_DNA"/>
</dbReference>
<evidence type="ECO:0000313" key="5">
    <source>
        <dbReference type="EMBL" id="KAL0919331.1"/>
    </source>
</evidence>
<keyword evidence="3" id="KW-1133">Transmembrane helix</keyword>
<evidence type="ECO:0000313" key="6">
    <source>
        <dbReference type="Proteomes" id="UP001552299"/>
    </source>
</evidence>
<dbReference type="InterPro" id="IPR052438">
    <property type="entry name" value="Chromatin_remod/trans_coact"/>
</dbReference>
<proteinExistence type="predicted"/>
<keyword evidence="3" id="KW-0812">Transmembrane</keyword>
<protein>
    <recommendedName>
        <fullName evidence="4">GLTSCR protein conserved domain-containing protein</fullName>
    </recommendedName>
</protein>
<evidence type="ECO:0000256" key="3">
    <source>
        <dbReference type="SAM" id="Phobius"/>
    </source>
</evidence>
<feature type="transmembrane region" description="Helical" evidence="3">
    <location>
        <begin position="588"/>
        <end position="610"/>
    </location>
</feature>
<feature type="region of interest" description="Disordered" evidence="2">
    <location>
        <begin position="58"/>
        <end position="104"/>
    </location>
</feature>
<dbReference type="Proteomes" id="UP001552299">
    <property type="component" value="Unassembled WGS sequence"/>
</dbReference>
<feature type="domain" description="GLTSCR protein conserved" evidence="4">
    <location>
        <begin position="355"/>
        <end position="449"/>
    </location>
</feature>
<comment type="caution">
    <text evidence="5">The sequence shown here is derived from an EMBL/GenBank/DDBJ whole genome shotgun (WGS) entry which is preliminary data.</text>
</comment>
<dbReference type="InterPro" id="IPR015671">
    <property type="entry name" value="GSCR1_dom"/>
</dbReference>
<evidence type="ECO:0000256" key="1">
    <source>
        <dbReference type="SAM" id="Coils"/>
    </source>
</evidence>
<organism evidence="5 6">
    <name type="scientific">Dendrobium thyrsiflorum</name>
    <name type="common">Pinecone-like raceme dendrobium</name>
    <name type="synonym">Orchid</name>
    <dbReference type="NCBI Taxonomy" id="117978"/>
    <lineage>
        <taxon>Eukaryota</taxon>
        <taxon>Viridiplantae</taxon>
        <taxon>Streptophyta</taxon>
        <taxon>Embryophyta</taxon>
        <taxon>Tracheophyta</taxon>
        <taxon>Spermatophyta</taxon>
        <taxon>Magnoliopsida</taxon>
        <taxon>Liliopsida</taxon>
        <taxon>Asparagales</taxon>
        <taxon>Orchidaceae</taxon>
        <taxon>Epidendroideae</taxon>
        <taxon>Malaxideae</taxon>
        <taxon>Dendrobiinae</taxon>
        <taxon>Dendrobium</taxon>
    </lineage>
</organism>
<feature type="compositionally biased region" description="Low complexity" evidence="2">
    <location>
        <begin position="502"/>
        <end position="521"/>
    </location>
</feature>
<keyword evidence="1" id="KW-0175">Coiled coil</keyword>
<feature type="domain" description="GLTSCR protein conserved" evidence="4">
    <location>
        <begin position="117"/>
        <end position="228"/>
    </location>
</feature>